<comment type="caution">
    <text evidence="5">The sequence shown here is derived from an EMBL/GenBank/DDBJ whole genome shotgun (WGS) entry which is preliminary data.</text>
</comment>
<dbReference type="OrthoDB" id="10267235at2759"/>
<dbReference type="PANTHER" id="PTHR22603">
    <property type="entry name" value="CHOLINE/ETHANOALAMINE KINASE"/>
    <property type="match status" value="1"/>
</dbReference>
<dbReference type="EMBL" id="JAFEUZ010000027">
    <property type="protein sequence ID" value="KAG5475378.1"/>
    <property type="molecule type" value="Genomic_DNA"/>
</dbReference>
<feature type="region of interest" description="Disordered" evidence="4">
    <location>
        <begin position="97"/>
        <end position="138"/>
    </location>
</feature>
<evidence type="ECO:0000256" key="3">
    <source>
        <dbReference type="ARBA" id="ARBA00038874"/>
    </source>
</evidence>
<dbReference type="InterPro" id="IPR011009">
    <property type="entry name" value="Kinase-like_dom_sf"/>
</dbReference>
<dbReference type="GO" id="GO:0005737">
    <property type="term" value="C:cytoplasm"/>
    <property type="evidence" value="ECO:0007669"/>
    <property type="project" value="TreeGrafter"/>
</dbReference>
<gene>
    <name evidence="5" type="ORF">LSCM1_03491</name>
</gene>
<sequence length="641" mass="71645">MAEITDEWITDDPLRRQVQITEVVLTHCASVLWRQNREKLNKATGWAATLRAWLRSNTEGLDSNSSFSESSVSQRPIALQKRQSDVTLVLADVFAPMGSSKPNQPPHNLPALSTPSSRQSFHIPSSHKNAADGAVNSHLAPEGQSSIAYAAVAHGATLTNTNTLSRSSTCSSTGWPRYPEVGAGNNRVCEPRTGPSPPVVAGMSSLSRRSTEEICEECCSPPTPVTTRLDEAAVLKANASPSSECRGALESPFAPLQVKRLSGGITNELFHVYDADNPSASVVVRVFGKETDRVISRESELFYQSLFIPTYVHGGNFLVYDYLDGYYALPYQDMPAEAMTIARAIAAFQVRATRAALRDHACPLLRDSHNMDYWKSLEEQMQAAEESSTTSSCGAHKIQSRYDRESNYVIDSLTKWVNLILSQEIVDKVHVEKRESFLETGRRLQSECAWMVSMLEGQKAFLLEGVCHNDLLSANIMIHRERQDVQVIDFDYTKRSFLLYDVANHFNEYPGLDCDYDTHFPSDAHMSAFIAEYRRGMREALEAAWSEKCTHANSTTGASREDQIFPNARELFWSDSEEAEAKVVAHWTRLAKLLTLASHLSWSVWSLLQEAVSALDVDFLDYARVRYSRYLAVRDECSEKL</sequence>
<dbReference type="EC" id="2.7.1.82" evidence="3"/>
<dbReference type="GO" id="GO:0004305">
    <property type="term" value="F:ethanolamine kinase activity"/>
    <property type="evidence" value="ECO:0007669"/>
    <property type="project" value="UniProtKB-EC"/>
</dbReference>
<dbReference type="PANTHER" id="PTHR22603:SF66">
    <property type="entry name" value="ETHANOLAMINE KINASE"/>
    <property type="match status" value="1"/>
</dbReference>
<organism evidence="5 6">
    <name type="scientific">Leishmania martiniquensis</name>
    <dbReference type="NCBI Taxonomy" id="1580590"/>
    <lineage>
        <taxon>Eukaryota</taxon>
        <taxon>Discoba</taxon>
        <taxon>Euglenozoa</taxon>
        <taxon>Kinetoplastea</taxon>
        <taxon>Metakinetoplastina</taxon>
        <taxon>Trypanosomatida</taxon>
        <taxon>Trypanosomatidae</taxon>
        <taxon>Leishmaniinae</taxon>
        <taxon>Leishmania</taxon>
    </lineage>
</organism>
<dbReference type="Gene3D" id="3.30.200.20">
    <property type="entry name" value="Phosphorylase Kinase, domain 1"/>
    <property type="match status" value="1"/>
</dbReference>
<name>A0A836HEP0_9TRYP</name>
<evidence type="ECO:0000313" key="6">
    <source>
        <dbReference type="Proteomes" id="UP000673552"/>
    </source>
</evidence>
<dbReference type="SUPFAM" id="SSF56112">
    <property type="entry name" value="Protein kinase-like (PK-like)"/>
    <property type="match status" value="1"/>
</dbReference>
<accession>A0A836HEP0</accession>
<comment type="pathway">
    <text evidence="1">Phospholipid metabolism; phosphatidylethanolamine biosynthesis; phosphatidylethanolamine from ethanolamine: step 1/3.</text>
</comment>
<keyword evidence="6" id="KW-1185">Reference proteome</keyword>
<dbReference type="Gene3D" id="3.90.1200.10">
    <property type="match status" value="1"/>
</dbReference>
<protein>
    <recommendedName>
        <fullName evidence="3">ethanolamine kinase</fullName>
        <ecNumber evidence="3">2.7.1.82</ecNumber>
    </recommendedName>
</protein>
<comment type="similarity">
    <text evidence="2">Belongs to the choline/ethanolamine kinase family.</text>
</comment>
<evidence type="ECO:0000256" key="1">
    <source>
        <dbReference type="ARBA" id="ARBA00037883"/>
    </source>
</evidence>
<dbReference type="GeneID" id="92513545"/>
<dbReference type="Proteomes" id="UP000673552">
    <property type="component" value="Unassembled WGS sequence"/>
</dbReference>
<dbReference type="RefSeq" id="XP_067177643.1">
    <property type="nucleotide sequence ID" value="XM_067321033.1"/>
</dbReference>
<reference evidence="6" key="2">
    <citation type="journal article" date="2021" name="Sci. Data">
        <title>Chromosome-scale genome sequencing, assembly and annotation of six genomes from subfamily Leishmaniinae.</title>
        <authorList>
            <person name="Almutairi H."/>
            <person name="Urbaniak M.D."/>
            <person name="Bates M.D."/>
            <person name="Jariyapan N."/>
            <person name="Kwakye-Nuako G."/>
            <person name="Thomaz Soccol V."/>
            <person name="Al-Salem W.S."/>
            <person name="Dillon R.J."/>
            <person name="Bates P.A."/>
            <person name="Gatherer D."/>
        </authorList>
    </citation>
    <scope>NUCLEOTIDE SEQUENCE [LARGE SCALE GENOMIC DNA]</scope>
</reference>
<feature type="compositionally biased region" description="Polar residues" evidence="4">
    <location>
        <begin position="111"/>
        <end position="128"/>
    </location>
</feature>
<dbReference type="KEGG" id="lmat:92513545"/>
<evidence type="ECO:0000256" key="4">
    <source>
        <dbReference type="SAM" id="MobiDB-lite"/>
    </source>
</evidence>
<dbReference type="AlphaFoldDB" id="A0A836HEP0"/>
<reference evidence="6" key="1">
    <citation type="journal article" date="2021" name="Microbiol. Resour. Announc.">
        <title>LGAAP: Leishmaniinae Genome Assembly and Annotation Pipeline.</title>
        <authorList>
            <person name="Almutairi H."/>
            <person name="Urbaniak M.D."/>
            <person name="Bates M.D."/>
            <person name="Jariyapan N."/>
            <person name="Kwakye-Nuako G."/>
            <person name="Thomaz-Soccol V."/>
            <person name="Al-Salem W.S."/>
            <person name="Dillon R.J."/>
            <person name="Bates P.A."/>
            <person name="Gatherer D."/>
        </authorList>
    </citation>
    <scope>NUCLEOTIDE SEQUENCE [LARGE SCALE GENOMIC DNA]</scope>
</reference>
<evidence type="ECO:0000313" key="5">
    <source>
        <dbReference type="EMBL" id="KAG5475378.1"/>
    </source>
</evidence>
<dbReference type="Pfam" id="PF01633">
    <property type="entry name" value="Choline_kinase"/>
    <property type="match status" value="1"/>
</dbReference>
<proteinExistence type="inferred from homology"/>
<dbReference type="GO" id="GO:0006646">
    <property type="term" value="P:phosphatidylethanolamine biosynthetic process"/>
    <property type="evidence" value="ECO:0007669"/>
    <property type="project" value="TreeGrafter"/>
</dbReference>
<evidence type="ECO:0000256" key="2">
    <source>
        <dbReference type="ARBA" id="ARBA00038211"/>
    </source>
</evidence>